<dbReference type="PROSITE" id="PS51371">
    <property type="entry name" value="CBS"/>
    <property type="match status" value="2"/>
</dbReference>
<evidence type="ECO:0000259" key="3">
    <source>
        <dbReference type="PROSITE" id="PS51371"/>
    </source>
</evidence>
<dbReference type="SMART" id="SM00116">
    <property type="entry name" value="CBS"/>
    <property type="match status" value="4"/>
</dbReference>
<gene>
    <name evidence="4" type="ORF">DRJ31_05750</name>
    <name evidence="5" type="ORF">DRJ33_02655</name>
</gene>
<protein>
    <recommendedName>
        <fullName evidence="3">CBS domain-containing protein</fullName>
    </recommendedName>
</protein>
<proteinExistence type="predicted"/>
<evidence type="ECO:0000313" key="5">
    <source>
        <dbReference type="EMBL" id="RLE52832.1"/>
    </source>
</evidence>
<dbReference type="Pfam" id="PF00571">
    <property type="entry name" value="CBS"/>
    <property type="match status" value="2"/>
</dbReference>
<evidence type="ECO:0000313" key="6">
    <source>
        <dbReference type="Proteomes" id="UP000272051"/>
    </source>
</evidence>
<dbReference type="EMBL" id="QMQX01000033">
    <property type="protein sequence ID" value="RLE52832.1"/>
    <property type="molecule type" value="Genomic_DNA"/>
</dbReference>
<organism evidence="5 6">
    <name type="scientific">Thermoproteota archaeon</name>
    <dbReference type="NCBI Taxonomy" id="2056631"/>
    <lineage>
        <taxon>Archaea</taxon>
        <taxon>Thermoproteota</taxon>
    </lineage>
</organism>
<evidence type="ECO:0000256" key="2">
    <source>
        <dbReference type="PROSITE-ProRule" id="PRU00703"/>
    </source>
</evidence>
<evidence type="ECO:0000313" key="7">
    <source>
        <dbReference type="Proteomes" id="UP000278475"/>
    </source>
</evidence>
<dbReference type="PANTHER" id="PTHR43080:SF2">
    <property type="entry name" value="CBS DOMAIN-CONTAINING PROTEIN"/>
    <property type="match status" value="1"/>
</dbReference>
<feature type="domain" description="CBS" evidence="3">
    <location>
        <begin position="231"/>
        <end position="288"/>
    </location>
</feature>
<accession>A0A497F0J2</accession>
<dbReference type="Proteomes" id="UP000272051">
    <property type="component" value="Unassembled WGS sequence"/>
</dbReference>
<sequence length="296" mass="32265">MGIRESAMRLCDMISLTSSVNWNDSFKTALSILCGGRGHYRVVVTDDAYKVRGIISGRRALEVLLGRRGGSIRAKKGLKSLLKEPVSLFLDEAHQLFPENTTPQTILQYMAENALGYIIVVDQAGAFKGVVEEVAILSRLKGKVFNIKVEDVMSRNICAVSPNITVLDASNIMLDCRVRRLPVISPQGIIEGILTITDVLNHILKQEAYVKETLQDIDVTSALSDKVEDVMCSNVITVKQSCDVGEAIDKVLDNNVSGLPVVSEDGRVLGVVSRIDIVEKLVKAKGASAILEIMVK</sequence>
<dbReference type="InterPro" id="IPR046342">
    <property type="entry name" value="CBS_dom_sf"/>
</dbReference>
<name>A0A497F0J2_9CREN</name>
<dbReference type="PANTHER" id="PTHR43080">
    <property type="entry name" value="CBS DOMAIN-CONTAINING PROTEIN CBSX3, MITOCHONDRIAL"/>
    <property type="match status" value="1"/>
</dbReference>
<dbReference type="AlphaFoldDB" id="A0A497F0J2"/>
<dbReference type="Proteomes" id="UP000278475">
    <property type="component" value="Unassembled WGS sequence"/>
</dbReference>
<dbReference type="InterPro" id="IPR000644">
    <property type="entry name" value="CBS_dom"/>
</dbReference>
<reference evidence="6 7" key="1">
    <citation type="submission" date="2018-06" db="EMBL/GenBank/DDBJ databases">
        <title>Extensive metabolic versatility and redundancy in microbially diverse, dynamic hydrothermal sediments.</title>
        <authorList>
            <person name="Dombrowski N."/>
            <person name="Teske A."/>
            <person name="Baker B.J."/>
        </authorList>
    </citation>
    <scope>NUCLEOTIDE SEQUENCE [LARGE SCALE GENOMIC DNA]</scope>
    <source>
        <strain evidence="5">B34_G17</strain>
        <strain evidence="4">B66_G16</strain>
    </source>
</reference>
<evidence type="ECO:0000313" key="4">
    <source>
        <dbReference type="EMBL" id="RLE49217.1"/>
    </source>
</evidence>
<dbReference type="InterPro" id="IPR051257">
    <property type="entry name" value="Diverse_CBS-Domain"/>
</dbReference>
<keyword evidence="1 2" id="KW-0129">CBS domain</keyword>
<dbReference type="Gene3D" id="3.10.580.10">
    <property type="entry name" value="CBS-domain"/>
    <property type="match status" value="3"/>
</dbReference>
<feature type="domain" description="CBS" evidence="3">
    <location>
        <begin position="153"/>
        <end position="212"/>
    </location>
</feature>
<dbReference type="SUPFAM" id="SSF54631">
    <property type="entry name" value="CBS-domain pair"/>
    <property type="match status" value="2"/>
</dbReference>
<evidence type="ECO:0000256" key="1">
    <source>
        <dbReference type="ARBA" id="ARBA00023122"/>
    </source>
</evidence>
<dbReference type="EMBL" id="QMQV01000047">
    <property type="protein sequence ID" value="RLE49217.1"/>
    <property type="molecule type" value="Genomic_DNA"/>
</dbReference>
<comment type="caution">
    <text evidence="5">The sequence shown here is derived from an EMBL/GenBank/DDBJ whole genome shotgun (WGS) entry which is preliminary data.</text>
</comment>